<comment type="caution">
    <text evidence="1">The sequence shown here is derived from an EMBL/GenBank/DDBJ whole genome shotgun (WGS) entry which is preliminary data.</text>
</comment>
<dbReference type="Proteomes" id="UP000076512">
    <property type="component" value="Unassembled WGS sequence"/>
</dbReference>
<protein>
    <recommendedName>
        <fullName evidence="3">AbiEi antitoxin C-terminal domain-containing protein</fullName>
    </recommendedName>
</protein>
<evidence type="ECO:0008006" key="3">
    <source>
        <dbReference type="Google" id="ProtNLM"/>
    </source>
</evidence>
<sequence>MSGEAAASRIRDPEQRWSVLRRLAGRHAGYFTTRLVLRTGCEDRIRSALEDGSVARVEVGLLRMTDWPAGPLDEYAMWAAWFHGAAAVSHHSAAELHGLGRLRPRYVHMSADGGRLPSSSRLVVLRRMLRRDDVESAGAFLVTTPVRTMLDLAETGIGQTALDEIVADAVAIHRCAGAEIRSAAEFLTPPAAARLRRSLARA</sequence>
<dbReference type="EMBL" id="LWGR01000013">
    <property type="protein sequence ID" value="KZM70858.1"/>
    <property type="molecule type" value="Genomic_DNA"/>
</dbReference>
<dbReference type="AlphaFoldDB" id="A0A161XCC4"/>
<accession>A0A161XCC4</accession>
<dbReference type="RefSeq" id="WP_067594585.1">
    <property type="nucleotide sequence ID" value="NZ_JABMCZ010000003.1"/>
</dbReference>
<gene>
    <name evidence="1" type="ORF">AWN90_40690</name>
</gene>
<reference evidence="1 2" key="1">
    <citation type="submission" date="2016-04" db="EMBL/GenBank/DDBJ databases">
        <authorList>
            <person name="Evans L.H."/>
            <person name="Alamgir A."/>
            <person name="Owens N."/>
            <person name="Weber N.D."/>
            <person name="Virtaneva K."/>
            <person name="Barbian K."/>
            <person name="Babar A."/>
            <person name="Rosenke K."/>
        </authorList>
    </citation>
    <scope>NUCLEOTIDE SEQUENCE [LARGE SCALE GENOMIC DNA]</scope>
    <source>
        <strain evidence="1 2">IFM 0406</strain>
    </source>
</reference>
<name>A0A161XCC4_9NOCA</name>
<proteinExistence type="predicted"/>
<organism evidence="1 2">
    <name type="scientific">Nocardia terpenica</name>
    <dbReference type="NCBI Taxonomy" id="455432"/>
    <lineage>
        <taxon>Bacteria</taxon>
        <taxon>Bacillati</taxon>
        <taxon>Actinomycetota</taxon>
        <taxon>Actinomycetes</taxon>
        <taxon>Mycobacteriales</taxon>
        <taxon>Nocardiaceae</taxon>
        <taxon>Nocardia</taxon>
    </lineage>
</organism>
<dbReference type="OrthoDB" id="4474765at2"/>
<evidence type="ECO:0000313" key="2">
    <source>
        <dbReference type="Proteomes" id="UP000076512"/>
    </source>
</evidence>
<keyword evidence="2" id="KW-1185">Reference proteome</keyword>
<evidence type="ECO:0000313" key="1">
    <source>
        <dbReference type="EMBL" id="KZM70858.1"/>
    </source>
</evidence>